<feature type="region of interest" description="Disordered" evidence="1">
    <location>
        <begin position="136"/>
        <end position="175"/>
    </location>
</feature>
<keyword evidence="2" id="KW-0472">Membrane</keyword>
<keyword evidence="2" id="KW-1133">Transmembrane helix</keyword>
<feature type="compositionally biased region" description="Polar residues" evidence="1">
    <location>
        <begin position="149"/>
        <end position="175"/>
    </location>
</feature>
<feature type="transmembrane region" description="Helical" evidence="2">
    <location>
        <begin position="185"/>
        <end position="208"/>
    </location>
</feature>
<keyword evidence="3" id="KW-0732">Signal</keyword>
<dbReference type="KEGG" id="cvn:111136354"/>
<evidence type="ECO:0000256" key="2">
    <source>
        <dbReference type="SAM" id="Phobius"/>
    </source>
</evidence>
<dbReference type="Gene3D" id="2.170.300.10">
    <property type="entry name" value="Tie2 ligand-binding domain superfamily"/>
    <property type="match status" value="1"/>
</dbReference>
<evidence type="ECO:0000313" key="5">
    <source>
        <dbReference type="RefSeq" id="XP_022342864.1"/>
    </source>
</evidence>
<feature type="chain" id="PRO_5034657697" evidence="3">
    <location>
        <begin position="28"/>
        <end position="297"/>
    </location>
</feature>
<evidence type="ECO:0000313" key="4">
    <source>
        <dbReference type="Proteomes" id="UP000694844"/>
    </source>
</evidence>
<keyword evidence="2" id="KW-0812">Transmembrane</keyword>
<proteinExistence type="predicted"/>
<name>A0A8B8ESC8_CRAVI</name>
<dbReference type="AlphaFoldDB" id="A0A8B8ESC8"/>
<dbReference type="Proteomes" id="UP000694844">
    <property type="component" value="Chromosome 5"/>
</dbReference>
<organism evidence="4 5">
    <name type="scientific">Crassostrea virginica</name>
    <name type="common">Eastern oyster</name>
    <dbReference type="NCBI Taxonomy" id="6565"/>
    <lineage>
        <taxon>Eukaryota</taxon>
        <taxon>Metazoa</taxon>
        <taxon>Spiralia</taxon>
        <taxon>Lophotrochozoa</taxon>
        <taxon>Mollusca</taxon>
        <taxon>Bivalvia</taxon>
        <taxon>Autobranchia</taxon>
        <taxon>Pteriomorphia</taxon>
        <taxon>Ostreida</taxon>
        <taxon>Ostreoidea</taxon>
        <taxon>Ostreidae</taxon>
        <taxon>Crassostrea</taxon>
    </lineage>
</organism>
<feature type="signal peptide" evidence="3">
    <location>
        <begin position="1"/>
        <end position="27"/>
    </location>
</feature>
<sequence>MVFFIYILIGMEFILLFLFTLVSTCNSLAGDNVCSRGYQNESGKLVVIKYCCKGFQEKNNMCVEVECDPGFRGDYCNKTCPDGYYGEKCLPKCKCNGSQFCHHVCGCLQRSNTTDNITTNNTEVVSSYSVETCFSSTDTSTDSTEETQTARPNQEVTQTVRPDQEVTQTARPNQDSSNKGLFSNLYFTVTMSGIVLVLIIVVGLLSCFCSRKNRSASVNHHYPVYGEEERNRNMDSHTGPDDSGEALYGTCDRDCYSTLALRVNFESVRPLDETSEVTHVEDNLYAPVVKCKREDGC</sequence>
<gene>
    <name evidence="5" type="primary">LOC111136354</name>
</gene>
<evidence type="ECO:0000256" key="3">
    <source>
        <dbReference type="SAM" id="SignalP"/>
    </source>
</evidence>
<evidence type="ECO:0000256" key="1">
    <source>
        <dbReference type="SAM" id="MobiDB-lite"/>
    </source>
</evidence>
<keyword evidence="4" id="KW-1185">Reference proteome</keyword>
<protein>
    <submittedName>
        <fullName evidence="5">Multiple epidermal growth factor-like domains protein 10 isoform X1</fullName>
    </submittedName>
</protein>
<accession>A0A8B8ESC8</accession>
<dbReference type="GeneID" id="111136354"/>
<reference evidence="5" key="1">
    <citation type="submission" date="2025-08" db="UniProtKB">
        <authorList>
            <consortium name="RefSeq"/>
        </authorList>
    </citation>
    <scope>IDENTIFICATION</scope>
    <source>
        <tissue evidence="5">Whole sample</tissue>
    </source>
</reference>
<dbReference type="OrthoDB" id="6082797at2759"/>
<dbReference type="RefSeq" id="XP_022342864.1">
    <property type="nucleotide sequence ID" value="XM_022487156.1"/>
</dbReference>